<proteinExistence type="inferred from homology"/>
<keyword evidence="3 6" id="KW-0812">Transmembrane</keyword>
<protein>
    <submittedName>
        <fullName evidence="7">Putative membrane protein YhhN</fullName>
    </submittedName>
</protein>
<name>A0A318TKN4_9BACL</name>
<dbReference type="GO" id="GO:0016787">
    <property type="term" value="F:hydrolase activity"/>
    <property type="evidence" value="ECO:0007669"/>
    <property type="project" value="TreeGrafter"/>
</dbReference>
<gene>
    <name evidence="7" type="ORF">BJ095_12924</name>
</gene>
<feature type="transmembrane region" description="Helical" evidence="6">
    <location>
        <begin position="132"/>
        <end position="152"/>
    </location>
</feature>
<accession>A0A318TKN4</accession>
<dbReference type="InterPro" id="IPR012506">
    <property type="entry name" value="TMEM86B-like"/>
</dbReference>
<dbReference type="PANTHER" id="PTHR31885">
    <property type="entry name" value="GH04784P"/>
    <property type="match status" value="1"/>
</dbReference>
<feature type="transmembrane region" description="Helical" evidence="6">
    <location>
        <begin position="159"/>
        <end position="178"/>
    </location>
</feature>
<feature type="transmembrane region" description="Helical" evidence="6">
    <location>
        <begin position="184"/>
        <end position="204"/>
    </location>
</feature>
<keyword evidence="8" id="KW-1185">Reference proteome</keyword>
<dbReference type="RefSeq" id="WP_107936937.1">
    <property type="nucleotide sequence ID" value="NZ_PYWJ01000033.1"/>
</dbReference>
<sequence>MLRKIHLALIIILGLYYVFFINTISEQFVMFFKLLPMVLIILLAILTKAENVIPYKTLIIIALIFCALGDYTIQWFIIGLICFLIGHLFYIRAFLTAKETIAPLWITICLSLYGLAMMIWIGGSLIKEDNMILAIAVFAYMVIILIMGWTSFRAGSKPAIIGAFLFIISDSILAINKFMFPVEYSHQLIMLTYYSAQILIALSIPKYSAIRSKVIQL</sequence>
<keyword evidence="4 6" id="KW-1133">Transmembrane helix</keyword>
<dbReference type="PANTHER" id="PTHR31885:SF6">
    <property type="entry name" value="GH04784P"/>
    <property type="match status" value="1"/>
</dbReference>
<dbReference type="EMBL" id="QJTJ01000029">
    <property type="protein sequence ID" value="PYF03688.1"/>
    <property type="molecule type" value="Genomic_DNA"/>
</dbReference>
<evidence type="ECO:0000256" key="3">
    <source>
        <dbReference type="ARBA" id="ARBA00022692"/>
    </source>
</evidence>
<feature type="transmembrane region" description="Helical" evidence="6">
    <location>
        <begin position="30"/>
        <end position="46"/>
    </location>
</feature>
<dbReference type="AlphaFoldDB" id="A0A318TKN4"/>
<evidence type="ECO:0000256" key="2">
    <source>
        <dbReference type="ARBA" id="ARBA00007375"/>
    </source>
</evidence>
<organism evidence="7 8">
    <name type="scientific">Ureibacillus chungkukjangi</name>
    <dbReference type="NCBI Taxonomy" id="1202712"/>
    <lineage>
        <taxon>Bacteria</taxon>
        <taxon>Bacillati</taxon>
        <taxon>Bacillota</taxon>
        <taxon>Bacilli</taxon>
        <taxon>Bacillales</taxon>
        <taxon>Caryophanaceae</taxon>
        <taxon>Ureibacillus</taxon>
    </lineage>
</organism>
<dbReference type="Proteomes" id="UP000247416">
    <property type="component" value="Unassembled WGS sequence"/>
</dbReference>
<dbReference type="GO" id="GO:0016020">
    <property type="term" value="C:membrane"/>
    <property type="evidence" value="ECO:0007669"/>
    <property type="project" value="UniProtKB-SubCell"/>
</dbReference>
<keyword evidence="5 6" id="KW-0472">Membrane</keyword>
<reference evidence="7 8" key="1">
    <citation type="submission" date="2018-06" db="EMBL/GenBank/DDBJ databases">
        <title>Genomic Encyclopedia of Archaeal and Bacterial Type Strains, Phase II (KMG-II): from individual species to whole genera.</title>
        <authorList>
            <person name="Goeker M."/>
        </authorList>
    </citation>
    <scope>NUCLEOTIDE SEQUENCE [LARGE SCALE GENOMIC DNA]</scope>
    <source>
        <strain evidence="7 8">KACC 16626</strain>
    </source>
</reference>
<evidence type="ECO:0000313" key="8">
    <source>
        <dbReference type="Proteomes" id="UP000247416"/>
    </source>
</evidence>
<dbReference type="Pfam" id="PF07947">
    <property type="entry name" value="YhhN"/>
    <property type="match status" value="1"/>
</dbReference>
<evidence type="ECO:0000256" key="4">
    <source>
        <dbReference type="ARBA" id="ARBA00022989"/>
    </source>
</evidence>
<evidence type="ECO:0000256" key="5">
    <source>
        <dbReference type="ARBA" id="ARBA00023136"/>
    </source>
</evidence>
<comment type="caution">
    <text evidence="7">The sequence shown here is derived from an EMBL/GenBank/DDBJ whole genome shotgun (WGS) entry which is preliminary data.</text>
</comment>
<feature type="transmembrane region" description="Helical" evidence="6">
    <location>
        <begin position="77"/>
        <end position="95"/>
    </location>
</feature>
<comment type="subcellular location">
    <subcellularLocation>
        <location evidence="1">Membrane</location>
        <topology evidence="1">Multi-pass membrane protein</topology>
    </subcellularLocation>
</comment>
<evidence type="ECO:0000256" key="1">
    <source>
        <dbReference type="ARBA" id="ARBA00004141"/>
    </source>
</evidence>
<evidence type="ECO:0000313" key="7">
    <source>
        <dbReference type="EMBL" id="PYF03688.1"/>
    </source>
</evidence>
<evidence type="ECO:0000256" key="6">
    <source>
        <dbReference type="SAM" id="Phobius"/>
    </source>
</evidence>
<comment type="similarity">
    <text evidence="2">Belongs to the TMEM86 family.</text>
</comment>
<feature type="transmembrane region" description="Helical" evidence="6">
    <location>
        <begin position="53"/>
        <end position="71"/>
    </location>
</feature>
<feature type="transmembrane region" description="Helical" evidence="6">
    <location>
        <begin position="7"/>
        <end position="24"/>
    </location>
</feature>
<dbReference type="OrthoDB" id="5592477at2"/>
<feature type="transmembrane region" description="Helical" evidence="6">
    <location>
        <begin position="102"/>
        <end position="126"/>
    </location>
</feature>